<keyword evidence="2" id="KW-1185">Reference proteome</keyword>
<evidence type="ECO:0000313" key="2">
    <source>
        <dbReference type="Proteomes" id="UP000199352"/>
    </source>
</evidence>
<dbReference type="STRING" id="402600.SAMN05216188_10179"/>
<protein>
    <submittedName>
        <fullName evidence="1">Uncharacterized protein</fullName>
    </submittedName>
</protein>
<dbReference type="RefSeq" id="WP_281249352.1">
    <property type="nucleotide sequence ID" value="NZ_FOFR01000001.1"/>
</dbReference>
<name>A0A1H8ZLA8_9PSEU</name>
<gene>
    <name evidence="1" type="ORF">SAMN05216188_10179</name>
</gene>
<proteinExistence type="predicted"/>
<dbReference type="EMBL" id="FOFR01000001">
    <property type="protein sequence ID" value="SEP65256.1"/>
    <property type="molecule type" value="Genomic_DNA"/>
</dbReference>
<dbReference type="AlphaFoldDB" id="A0A1H8ZLA8"/>
<reference evidence="2" key="1">
    <citation type="submission" date="2016-10" db="EMBL/GenBank/DDBJ databases">
        <authorList>
            <person name="Varghese N."/>
            <person name="Submissions S."/>
        </authorList>
    </citation>
    <scope>NUCLEOTIDE SEQUENCE [LARGE SCALE GENOMIC DNA]</scope>
    <source>
        <strain evidence="2">CGMCC 4.3525</strain>
    </source>
</reference>
<organism evidence="1 2">
    <name type="scientific">Lentzea xinjiangensis</name>
    <dbReference type="NCBI Taxonomy" id="402600"/>
    <lineage>
        <taxon>Bacteria</taxon>
        <taxon>Bacillati</taxon>
        <taxon>Actinomycetota</taxon>
        <taxon>Actinomycetes</taxon>
        <taxon>Pseudonocardiales</taxon>
        <taxon>Pseudonocardiaceae</taxon>
        <taxon>Lentzea</taxon>
    </lineage>
</organism>
<evidence type="ECO:0000313" key="1">
    <source>
        <dbReference type="EMBL" id="SEP65256.1"/>
    </source>
</evidence>
<dbReference type="Proteomes" id="UP000199352">
    <property type="component" value="Unassembled WGS sequence"/>
</dbReference>
<accession>A0A1H8ZLA8</accession>
<sequence>MLSECYLPGFGLEEHLAPLWHFGFHGQSEFAARLVEDREEQYLS</sequence>